<dbReference type="KEGG" id="dfa:DFA_00301"/>
<proteinExistence type="predicted"/>
<organism evidence="1 2">
    <name type="scientific">Cavenderia fasciculata</name>
    <name type="common">Slime mold</name>
    <name type="synonym">Dictyostelium fasciculatum</name>
    <dbReference type="NCBI Taxonomy" id="261658"/>
    <lineage>
        <taxon>Eukaryota</taxon>
        <taxon>Amoebozoa</taxon>
        <taxon>Evosea</taxon>
        <taxon>Eumycetozoa</taxon>
        <taxon>Dictyostelia</taxon>
        <taxon>Acytosteliales</taxon>
        <taxon>Cavenderiaceae</taxon>
        <taxon>Cavenderia</taxon>
    </lineage>
</organism>
<dbReference type="RefSeq" id="XP_004358017.1">
    <property type="nucleotide sequence ID" value="XM_004357960.1"/>
</dbReference>
<evidence type="ECO:0008006" key="3">
    <source>
        <dbReference type="Google" id="ProtNLM"/>
    </source>
</evidence>
<protein>
    <recommendedName>
        <fullName evidence="3">DNA-directed DNA polymerase</fullName>
    </recommendedName>
</protein>
<dbReference type="OMA" id="KMYAAIM"/>
<dbReference type="AlphaFoldDB" id="F4PY63"/>
<evidence type="ECO:0000313" key="2">
    <source>
        <dbReference type="Proteomes" id="UP000007797"/>
    </source>
</evidence>
<dbReference type="GeneID" id="14871597"/>
<reference evidence="2" key="1">
    <citation type="journal article" date="2011" name="Genome Res.">
        <title>Phylogeny-wide analysis of social amoeba genomes highlights ancient origins for complex intercellular communication.</title>
        <authorList>
            <person name="Heidel A.J."/>
            <person name="Lawal H.M."/>
            <person name="Felder M."/>
            <person name="Schilde C."/>
            <person name="Helps N.R."/>
            <person name="Tunggal B."/>
            <person name="Rivero F."/>
            <person name="John U."/>
            <person name="Schleicher M."/>
            <person name="Eichinger L."/>
            <person name="Platzer M."/>
            <person name="Noegel A.A."/>
            <person name="Schaap P."/>
            <person name="Gloeckner G."/>
        </authorList>
    </citation>
    <scope>NUCLEOTIDE SEQUENCE [LARGE SCALE GENOMIC DNA]</scope>
    <source>
        <strain evidence="2">SH3</strain>
    </source>
</reference>
<accession>F4PY63</accession>
<name>F4PY63_CACFS</name>
<dbReference type="EMBL" id="GL883014">
    <property type="protein sequence ID" value="EGG19723.1"/>
    <property type="molecule type" value="Genomic_DNA"/>
</dbReference>
<evidence type="ECO:0000313" key="1">
    <source>
        <dbReference type="EMBL" id="EGG19723.1"/>
    </source>
</evidence>
<keyword evidence="2" id="KW-1185">Reference proteome</keyword>
<dbReference type="Proteomes" id="UP000007797">
    <property type="component" value="Unassembled WGS sequence"/>
</dbReference>
<sequence>MSRTKSEVSELNVARKGNRCIQIKTTGRMSREDVKKEAQQLSDDFFNRGIRGTIHVLLPFMETGWKTGKLTKVGEAISLFNPTEYNVEEPSHFNTFLLYLIPTDVVVKAGGCNGQENDCLWEEMMQICPEVIRSVYPTPESLKEAIGLDRTALVPLNKIHEIESKLPSSFKIVVSGNQGCTYTSTTRENAKKEIRLKLTKAHFTVDKKRDYKVHGVSPFEKKPIVYQYLDDGNVKLYNGIEYSNCTRKELEVNRRNTLSCPNSYTKLRSGLNLKQSYFNLYKTGGSITKAAYHLFLESNPTIHPDYIEQDEGEWISACSSGPLVWSEHGYQGPLYKYDVRKMYAAIMKYRAFLVPIKRGQFKKMTTQELNDASFIPPGIYKATVNGNHKCFKTNKRNYYTHYDLGFAKQLGLEFNLIQEENQPNALLYDGDKKINGSTLFKSYIEQVMKWIDKSKNEDKEIQMMVKGLYQKLWGFMGKKVYKKRTVKSKTINTYNQDNLKQELNDCDYVESTKPINDTNLHQIKFHNSQHIYDTHWARIVPFIISRGRSMVGNIMLPHIDNIKRVHTDGFYSVVELSFEKNGRQNLDNVKMGNDIGNISFEGFNQNATIHKLKKVQGFN</sequence>
<dbReference type="OrthoDB" id="20201at2759"/>
<gene>
    <name evidence="1" type="ORF">DFA_00301</name>
</gene>